<dbReference type="EMBL" id="ML975166">
    <property type="protein sequence ID" value="KAF1810467.1"/>
    <property type="molecule type" value="Genomic_DNA"/>
</dbReference>
<dbReference type="PANTHER" id="PTHR43139">
    <property type="entry name" value="SI:DKEY-122A22.2"/>
    <property type="match status" value="1"/>
</dbReference>
<feature type="domain" description="AB hydrolase-1" evidence="2">
    <location>
        <begin position="97"/>
        <end position="403"/>
    </location>
</feature>
<dbReference type="Gene3D" id="3.40.50.1820">
    <property type="entry name" value="alpha/beta hydrolase"/>
    <property type="match status" value="1"/>
</dbReference>
<dbReference type="Proteomes" id="UP000504638">
    <property type="component" value="Unplaced"/>
</dbReference>
<evidence type="ECO:0000256" key="1">
    <source>
        <dbReference type="SAM" id="MobiDB-lite"/>
    </source>
</evidence>
<dbReference type="AlphaFoldDB" id="A0A6G1FXA4"/>
<dbReference type="GO" id="GO:0005783">
    <property type="term" value="C:endoplasmic reticulum"/>
    <property type="evidence" value="ECO:0007669"/>
    <property type="project" value="TreeGrafter"/>
</dbReference>
<dbReference type="GeneID" id="54420517"/>
<keyword evidence="3" id="KW-0378">Hydrolase</keyword>
<dbReference type="InterPro" id="IPR052370">
    <property type="entry name" value="Meta-cleavage_hydrolase"/>
</dbReference>
<sequence length="414" mass="44886">MQLSGVTHFITRSPWSKSWVPVAAGVAVGLLASNYRRRTLSDTPYQSPLTTVLPSLSDDAIRTLPYPPDAYPGARNVNTPLGSIRVYEWGPTDGKKVLLVHGISTPCISMVQIASRLVESGCRVMVFDLFGRGFSGAPNPKNHPHDASLYITQILYVLASSSVPWTGASSGGFTIVGYSFGGGVAATFISYFPHLVSNLVLLAPGGIMREHHISWTSHILYNNGGLIPNSFVRWAVGRRLKPAPEKPPLVRPTNESNPDEDDIGTAEIPSTPGNPQSRKEPVIGVESVSHGPNLVPSRPSINAAKATDWQIKHHEGFLSVFISAIQHGPITKQHETWRKVRHAFEADGREKRVLLVLGHTDSIVKADEVGPDALEIFGEELLQTEVLDAGHDLPMKNGEEIADFITGLPNMGKS</sequence>
<dbReference type="Pfam" id="PF12697">
    <property type="entry name" value="Abhydrolase_6"/>
    <property type="match status" value="1"/>
</dbReference>
<dbReference type="OrthoDB" id="408373at2759"/>
<keyword evidence="4" id="KW-1185">Reference proteome</keyword>
<dbReference type="RefSeq" id="XP_033532098.1">
    <property type="nucleotide sequence ID" value="XM_033679947.1"/>
</dbReference>
<feature type="region of interest" description="Disordered" evidence="1">
    <location>
        <begin position="243"/>
        <end position="280"/>
    </location>
</feature>
<dbReference type="InterPro" id="IPR000073">
    <property type="entry name" value="AB_hydrolase_1"/>
</dbReference>
<evidence type="ECO:0000313" key="4">
    <source>
        <dbReference type="Proteomes" id="UP000504638"/>
    </source>
</evidence>
<name>A0A6G1FXA4_9PEZI</name>
<protein>
    <submittedName>
        <fullName evidence="3 5">Alpha/beta-hydrolase</fullName>
    </submittedName>
</protein>
<dbReference type="GO" id="GO:0016787">
    <property type="term" value="F:hydrolase activity"/>
    <property type="evidence" value="ECO:0007669"/>
    <property type="project" value="UniProtKB-KW"/>
</dbReference>
<reference evidence="3 5" key="1">
    <citation type="submission" date="2020-01" db="EMBL/GenBank/DDBJ databases">
        <authorList>
            <consortium name="DOE Joint Genome Institute"/>
            <person name="Haridas S."/>
            <person name="Albert R."/>
            <person name="Binder M."/>
            <person name="Bloem J."/>
            <person name="Labutti K."/>
            <person name="Salamov A."/>
            <person name="Andreopoulos B."/>
            <person name="Baker S.E."/>
            <person name="Barry K."/>
            <person name="Bills G."/>
            <person name="Bluhm B.H."/>
            <person name="Cannon C."/>
            <person name="Castanera R."/>
            <person name="Culley D.E."/>
            <person name="Daum C."/>
            <person name="Ezra D."/>
            <person name="Gonzalez J.B."/>
            <person name="Henrissat B."/>
            <person name="Kuo A."/>
            <person name="Liang C."/>
            <person name="Lipzen A."/>
            <person name="Lutzoni F."/>
            <person name="Magnuson J."/>
            <person name="Mondo S."/>
            <person name="Nolan M."/>
            <person name="Ohm R."/>
            <person name="Pangilinan J."/>
            <person name="Park H.-J."/>
            <person name="Ramirez L."/>
            <person name="Alfaro M."/>
            <person name="Sun H."/>
            <person name="Tritt A."/>
            <person name="Yoshinaga Y."/>
            <person name="Zwiers L.-H."/>
            <person name="Turgeon B.G."/>
            <person name="Goodwin S.B."/>
            <person name="Spatafora J.W."/>
            <person name="Crous P.W."/>
            <person name="Grigoriev I.V."/>
        </authorList>
    </citation>
    <scope>NUCLEOTIDE SEQUENCE</scope>
    <source>
        <strain evidence="3 5">CBS 781.70</strain>
    </source>
</reference>
<reference evidence="5" key="3">
    <citation type="submission" date="2025-04" db="UniProtKB">
        <authorList>
            <consortium name="RefSeq"/>
        </authorList>
    </citation>
    <scope>IDENTIFICATION</scope>
    <source>
        <strain evidence="5">CBS 781.70</strain>
    </source>
</reference>
<evidence type="ECO:0000313" key="5">
    <source>
        <dbReference type="RefSeq" id="XP_033532098.1"/>
    </source>
</evidence>
<dbReference type="InterPro" id="IPR029058">
    <property type="entry name" value="AB_hydrolase_fold"/>
</dbReference>
<reference evidence="5" key="2">
    <citation type="submission" date="2020-04" db="EMBL/GenBank/DDBJ databases">
        <authorList>
            <consortium name="NCBI Genome Project"/>
        </authorList>
    </citation>
    <scope>NUCLEOTIDE SEQUENCE</scope>
    <source>
        <strain evidence="5">CBS 781.70</strain>
    </source>
</reference>
<gene>
    <name evidence="3 5" type="ORF">P152DRAFT_460591</name>
</gene>
<dbReference type="PANTHER" id="PTHR43139:SF65">
    <property type="entry name" value="HYDROLASE FAMILY PROTEIN, PUTATIVE (AFU_ORTHOLOGUE AFUA_6G07060)-RELATED"/>
    <property type="match status" value="1"/>
</dbReference>
<evidence type="ECO:0000313" key="3">
    <source>
        <dbReference type="EMBL" id="KAF1810467.1"/>
    </source>
</evidence>
<proteinExistence type="predicted"/>
<organism evidence="3">
    <name type="scientific">Eremomyces bilateralis CBS 781.70</name>
    <dbReference type="NCBI Taxonomy" id="1392243"/>
    <lineage>
        <taxon>Eukaryota</taxon>
        <taxon>Fungi</taxon>
        <taxon>Dikarya</taxon>
        <taxon>Ascomycota</taxon>
        <taxon>Pezizomycotina</taxon>
        <taxon>Dothideomycetes</taxon>
        <taxon>Dothideomycetes incertae sedis</taxon>
        <taxon>Eremomycetales</taxon>
        <taxon>Eremomycetaceae</taxon>
        <taxon>Eremomyces</taxon>
    </lineage>
</organism>
<dbReference type="SUPFAM" id="SSF53474">
    <property type="entry name" value="alpha/beta-Hydrolases"/>
    <property type="match status" value="1"/>
</dbReference>
<accession>A0A6G1FXA4</accession>
<dbReference type="PRINTS" id="PR00111">
    <property type="entry name" value="ABHYDROLASE"/>
</dbReference>
<evidence type="ECO:0000259" key="2">
    <source>
        <dbReference type="Pfam" id="PF12697"/>
    </source>
</evidence>